<dbReference type="Proteomes" id="UP000739538">
    <property type="component" value="Unassembled WGS sequence"/>
</dbReference>
<reference evidence="1" key="2">
    <citation type="journal article" date="2021" name="Microbiome">
        <title>Successional dynamics and alternative stable states in a saline activated sludge microbial community over 9 years.</title>
        <authorList>
            <person name="Wang Y."/>
            <person name="Ye J."/>
            <person name="Ju F."/>
            <person name="Liu L."/>
            <person name="Boyd J.A."/>
            <person name="Deng Y."/>
            <person name="Parks D.H."/>
            <person name="Jiang X."/>
            <person name="Yin X."/>
            <person name="Woodcroft B.J."/>
            <person name="Tyson G.W."/>
            <person name="Hugenholtz P."/>
            <person name="Polz M.F."/>
            <person name="Zhang T."/>
        </authorList>
    </citation>
    <scope>NUCLEOTIDE SEQUENCE</scope>
    <source>
        <strain evidence="1">HKST-UBA02</strain>
    </source>
</reference>
<dbReference type="AlphaFoldDB" id="A0A956NIS1"/>
<evidence type="ECO:0000313" key="2">
    <source>
        <dbReference type="Proteomes" id="UP000739538"/>
    </source>
</evidence>
<evidence type="ECO:0000313" key="1">
    <source>
        <dbReference type="EMBL" id="MCA9759744.1"/>
    </source>
</evidence>
<reference evidence="1" key="1">
    <citation type="submission" date="2020-04" db="EMBL/GenBank/DDBJ databases">
        <authorList>
            <person name="Zhang T."/>
        </authorList>
    </citation>
    <scope>NUCLEOTIDE SEQUENCE</scope>
    <source>
        <strain evidence="1">HKST-UBA02</strain>
    </source>
</reference>
<gene>
    <name evidence="1" type="ORF">KDA27_28360</name>
</gene>
<proteinExistence type="predicted"/>
<accession>A0A956NIS1</accession>
<name>A0A956NIS1_UNCEI</name>
<sequence>MPCRCLVITLLVIVLLGGFRSPREAIGASFYVSPWTNTIMDDNGRGLDLAIGLEAPARRIAFHAGLRWIVPRSYSTQTVLVLAGPIGSWPVGREKTSVFISPMVGYAYEYWERDFSQQSKALLLHLESGVKLRLSRHLKWRPSIGVTWFESGFLAPDEDPSFEIRPISLEID</sequence>
<comment type="caution">
    <text evidence="1">The sequence shown here is derived from an EMBL/GenBank/DDBJ whole genome shotgun (WGS) entry which is preliminary data.</text>
</comment>
<dbReference type="EMBL" id="JAGQHS010000468">
    <property type="protein sequence ID" value="MCA9759744.1"/>
    <property type="molecule type" value="Genomic_DNA"/>
</dbReference>
<protein>
    <submittedName>
        <fullName evidence="1">Uncharacterized protein</fullName>
    </submittedName>
</protein>
<organism evidence="1 2">
    <name type="scientific">Eiseniibacteriota bacterium</name>
    <dbReference type="NCBI Taxonomy" id="2212470"/>
    <lineage>
        <taxon>Bacteria</taxon>
        <taxon>Candidatus Eiseniibacteriota</taxon>
    </lineage>
</organism>